<comment type="caution">
    <text evidence="1">The sequence shown here is derived from an EMBL/GenBank/DDBJ whole genome shotgun (WGS) entry which is preliminary data.</text>
</comment>
<accession>A0AAD5K2Q4</accession>
<evidence type="ECO:0000313" key="2">
    <source>
        <dbReference type="Proteomes" id="UP001209540"/>
    </source>
</evidence>
<dbReference type="AlphaFoldDB" id="A0AAD5K2Q4"/>
<reference evidence="1" key="2">
    <citation type="submission" date="2023-02" db="EMBL/GenBank/DDBJ databases">
        <authorList>
            <consortium name="DOE Joint Genome Institute"/>
            <person name="Mondo S.J."/>
            <person name="Chang Y."/>
            <person name="Wang Y."/>
            <person name="Ahrendt S."/>
            <person name="Andreopoulos W."/>
            <person name="Barry K."/>
            <person name="Beard J."/>
            <person name="Benny G.L."/>
            <person name="Blankenship S."/>
            <person name="Bonito G."/>
            <person name="Cuomo C."/>
            <person name="Desiro A."/>
            <person name="Gervers K.A."/>
            <person name="Hundley H."/>
            <person name="Kuo A."/>
            <person name="LaButti K."/>
            <person name="Lang B.F."/>
            <person name="Lipzen A."/>
            <person name="O'Donnell K."/>
            <person name="Pangilinan J."/>
            <person name="Reynolds N."/>
            <person name="Sandor L."/>
            <person name="Smith M.W."/>
            <person name="Tsang A."/>
            <person name="Grigoriev I.V."/>
            <person name="Stajich J.E."/>
            <person name="Spatafora J.W."/>
        </authorList>
    </citation>
    <scope>NUCLEOTIDE SEQUENCE</scope>
    <source>
        <strain evidence="1">RSA 2281</strain>
    </source>
</reference>
<sequence length="108" mass="12608">MDNLNGVVYYDIHHVLPANTGEKNFDLWKHFDEYNSTFYEPLIFLCLPFLCSVIPNSLDFQTFLIKFTMLYSTSTLEKAVVSMKIKCISINDPLYMTGECVYIRMTIK</sequence>
<gene>
    <name evidence="1" type="ORF">BDA99DRAFT_541149</name>
</gene>
<protein>
    <submittedName>
        <fullName evidence="1">Uncharacterized protein</fullName>
    </submittedName>
</protein>
<name>A0AAD5K2Q4_9FUNG</name>
<evidence type="ECO:0000313" key="1">
    <source>
        <dbReference type="EMBL" id="KAI9252430.1"/>
    </source>
</evidence>
<proteinExistence type="predicted"/>
<organism evidence="1 2">
    <name type="scientific">Phascolomyces articulosus</name>
    <dbReference type="NCBI Taxonomy" id="60185"/>
    <lineage>
        <taxon>Eukaryota</taxon>
        <taxon>Fungi</taxon>
        <taxon>Fungi incertae sedis</taxon>
        <taxon>Mucoromycota</taxon>
        <taxon>Mucoromycotina</taxon>
        <taxon>Mucoromycetes</taxon>
        <taxon>Mucorales</taxon>
        <taxon>Lichtheimiaceae</taxon>
        <taxon>Phascolomyces</taxon>
    </lineage>
</organism>
<keyword evidence="2" id="KW-1185">Reference proteome</keyword>
<dbReference type="EMBL" id="JAIXMP010000028">
    <property type="protein sequence ID" value="KAI9252430.1"/>
    <property type="molecule type" value="Genomic_DNA"/>
</dbReference>
<dbReference type="Proteomes" id="UP001209540">
    <property type="component" value="Unassembled WGS sequence"/>
</dbReference>
<reference evidence="1" key="1">
    <citation type="journal article" date="2022" name="IScience">
        <title>Evolution of zygomycete secretomes and the origins of terrestrial fungal ecologies.</title>
        <authorList>
            <person name="Chang Y."/>
            <person name="Wang Y."/>
            <person name="Mondo S."/>
            <person name="Ahrendt S."/>
            <person name="Andreopoulos W."/>
            <person name="Barry K."/>
            <person name="Beard J."/>
            <person name="Benny G.L."/>
            <person name="Blankenship S."/>
            <person name="Bonito G."/>
            <person name="Cuomo C."/>
            <person name="Desiro A."/>
            <person name="Gervers K.A."/>
            <person name="Hundley H."/>
            <person name="Kuo A."/>
            <person name="LaButti K."/>
            <person name="Lang B.F."/>
            <person name="Lipzen A."/>
            <person name="O'Donnell K."/>
            <person name="Pangilinan J."/>
            <person name="Reynolds N."/>
            <person name="Sandor L."/>
            <person name="Smith M.E."/>
            <person name="Tsang A."/>
            <person name="Grigoriev I.V."/>
            <person name="Stajich J.E."/>
            <person name="Spatafora J.W."/>
        </authorList>
    </citation>
    <scope>NUCLEOTIDE SEQUENCE</scope>
    <source>
        <strain evidence="1">RSA 2281</strain>
    </source>
</reference>